<dbReference type="CDD" id="cd01948">
    <property type="entry name" value="EAL"/>
    <property type="match status" value="1"/>
</dbReference>
<evidence type="ECO:0000256" key="1">
    <source>
        <dbReference type="SAM" id="Phobius"/>
    </source>
</evidence>
<sequence>MTSPVWWYPALALLAAVAGMWGVIALHGWIQRRWQPSTVDACDTLMPPTALGTDSQMLAQDLALADDLAQCLTRGGAGLSLLYQPKMAAQGHFTGAEALLRWQHPVIGRVDPGTFLAVAERHHLMPRLGQWVLHEACRQMAEWHTQGWRVGVAVNLSRQQVADPDLPLRVAQALAQHHVRSELLTLELNDAVHLHAPTVWQQGLAQRLKALAQDGVRLSLDDGQSPVGWLQGLGSGVAHEIKMDGRLLAGEPPDPARLADISLAHAAGLRVVAVGVEDPALAERLRQMGCDELQGYLFAKAMPGRHLAMWLREGLSADARRLSPQSLTALEPHPITRSATQSRSFPTITG</sequence>
<dbReference type="RefSeq" id="WP_130968551.1">
    <property type="nucleotide sequence ID" value="NZ_SIXI01000005.1"/>
</dbReference>
<dbReference type="GO" id="GO:0071111">
    <property type="term" value="F:cyclic-guanylate-specific phosphodiesterase activity"/>
    <property type="evidence" value="ECO:0007669"/>
    <property type="project" value="InterPro"/>
</dbReference>
<dbReference type="Pfam" id="PF00563">
    <property type="entry name" value="EAL"/>
    <property type="match status" value="1"/>
</dbReference>
<evidence type="ECO:0000259" key="2">
    <source>
        <dbReference type="PROSITE" id="PS50883"/>
    </source>
</evidence>
<dbReference type="EMBL" id="SIXI01000005">
    <property type="protein sequence ID" value="TBO29255.1"/>
    <property type="molecule type" value="Genomic_DNA"/>
</dbReference>
<proteinExistence type="predicted"/>
<comment type="caution">
    <text evidence="3">The sequence shown here is derived from an EMBL/GenBank/DDBJ whole genome shotgun (WGS) entry which is preliminary data.</text>
</comment>
<keyword evidence="4" id="KW-1185">Reference proteome</keyword>
<gene>
    <name evidence="3" type="ORF">EYS42_12650</name>
</gene>
<dbReference type="InterPro" id="IPR001633">
    <property type="entry name" value="EAL_dom"/>
</dbReference>
<protein>
    <submittedName>
        <fullName evidence="3">EAL domain-containing protein</fullName>
    </submittedName>
</protein>
<dbReference type="Proteomes" id="UP000292120">
    <property type="component" value="Unassembled WGS sequence"/>
</dbReference>
<dbReference type="OrthoDB" id="9813903at2"/>
<accession>A0A4Q9GW53</accession>
<evidence type="ECO:0000313" key="3">
    <source>
        <dbReference type="EMBL" id="TBO29255.1"/>
    </source>
</evidence>
<dbReference type="InterPro" id="IPR050706">
    <property type="entry name" value="Cyclic-di-GMP_PDE-like"/>
</dbReference>
<dbReference type="SUPFAM" id="SSF141868">
    <property type="entry name" value="EAL domain-like"/>
    <property type="match status" value="1"/>
</dbReference>
<dbReference type="PANTHER" id="PTHR33121">
    <property type="entry name" value="CYCLIC DI-GMP PHOSPHODIESTERASE PDEF"/>
    <property type="match status" value="1"/>
</dbReference>
<feature type="domain" description="EAL" evidence="2">
    <location>
        <begin position="61"/>
        <end position="315"/>
    </location>
</feature>
<keyword evidence="1" id="KW-0472">Membrane</keyword>
<organism evidence="3 4">
    <name type="scientific">Aquabacterium lacunae</name>
    <dbReference type="NCBI Taxonomy" id="2528630"/>
    <lineage>
        <taxon>Bacteria</taxon>
        <taxon>Pseudomonadati</taxon>
        <taxon>Pseudomonadota</taxon>
        <taxon>Betaproteobacteria</taxon>
        <taxon>Burkholderiales</taxon>
        <taxon>Aquabacterium</taxon>
    </lineage>
</organism>
<feature type="transmembrane region" description="Helical" evidence="1">
    <location>
        <begin position="6"/>
        <end position="26"/>
    </location>
</feature>
<dbReference type="PANTHER" id="PTHR33121:SF79">
    <property type="entry name" value="CYCLIC DI-GMP PHOSPHODIESTERASE PDED-RELATED"/>
    <property type="match status" value="1"/>
</dbReference>
<evidence type="ECO:0000313" key="4">
    <source>
        <dbReference type="Proteomes" id="UP000292120"/>
    </source>
</evidence>
<dbReference type="SMART" id="SM00052">
    <property type="entry name" value="EAL"/>
    <property type="match status" value="1"/>
</dbReference>
<dbReference type="Gene3D" id="3.20.20.450">
    <property type="entry name" value="EAL domain"/>
    <property type="match status" value="1"/>
</dbReference>
<name>A0A4Q9GW53_9BURK</name>
<dbReference type="PROSITE" id="PS50883">
    <property type="entry name" value="EAL"/>
    <property type="match status" value="1"/>
</dbReference>
<keyword evidence="1" id="KW-0812">Transmembrane</keyword>
<dbReference type="AlphaFoldDB" id="A0A4Q9GW53"/>
<reference evidence="3 4" key="1">
    <citation type="submission" date="2019-02" db="EMBL/GenBank/DDBJ databases">
        <title>Aquabacterium sp. strain KMB7.</title>
        <authorList>
            <person name="Chen W.-M."/>
        </authorList>
    </citation>
    <scope>NUCLEOTIDE SEQUENCE [LARGE SCALE GENOMIC DNA]</scope>
    <source>
        <strain evidence="3 4">KMB7</strain>
    </source>
</reference>
<keyword evidence="1" id="KW-1133">Transmembrane helix</keyword>
<dbReference type="InterPro" id="IPR035919">
    <property type="entry name" value="EAL_sf"/>
</dbReference>